<dbReference type="EMBL" id="VXAA01003032">
    <property type="protein sequence ID" value="NXI66656.1"/>
    <property type="molecule type" value="Genomic_DNA"/>
</dbReference>
<feature type="domain" description="Zona-pellucida-binding protein 1/2 C-terminal" evidence="8">
    <location>
        <begin position="261"/>
        <end position="311"/>
    </location>
</feature>
<protein>
    <submittedName>
        <fullName evidence="9">ZPBP2 protein</fullName>
    </submittedName>
</protein>
<reference evidence="9 10" key="1">
    <citation type="submission" date="2019-09" db="EMBL/GenBank/DDBJ databases">
        <title>Bird 10,000 Genomes (B10K) Project - Family phase.</title>
        <authorList>
            <person name="Zhang G."/>
        </authorList>
    </citation>
    <scope>NUCLEOTIDE SEQUENCE [LARGE SCALE GENOMIC DNA]</scope>
    <source>
        <strain evidence="9">B10K-DU-001-57</strain>
        <tissue evidence="9">Muscle</tissue>
    </source>
</reference>
<comment type="caution">
    <text evidence="9">The sequence shown here is derived from an EMBL/GenBank/DDBJ whole genome shotgun (WGS) entry which is preliminary data.</text>
</comment>
<comment type="subcellular location">
    <subcellularLocation>
        <location evidence="1">Cytoplasmic vesicle</location>
        <location evidence="1">Secretory vesicle</location>
        <location evidence="1">Acrosome</location>
    </subcellularLocation>
    <subcellularLocation>
        <location evidence="2">Secreted</location>
    </subcellularLocation>
</comment>
<feature type="domain" description="Zona-pellucida-binding protein 1/2 N-terminal" evidence="7">
    <location>
        <begin position="23"/>
        <end position="121"/>
    </location>
</feature>
<evidence type="ECO:0000256" key="2">
    <source>
        <dbReference type="ARBA" id="ARBA00004613"/>
    </source>
</evidence>
<evidence type="ECO:0000256" key="3">
    <source>
        <dbReference type="ARBA" id="ARBA00007196"/>
    </source>
</evidence>
<dbReference type="InterPro" id="IPR048806">
    <property type="entry name" value="ZPBP1/2_N"/>
</dbReference>
<comment type="similarity">
    <text evidence="3">Belongs to the zona pellucida-binding protein Sp38 family.</text>
</comment>
<feature type="non-terminal residue" evidence="9">
    <location>
        <position position="1"/>
    </location>
</feature>
<dbReference type="OrthoDB" id="9403351at2759"/>
<evidence type="ECO:0000256" key="5">
    <source>
        <dbReference type="ARBA" id="ARBA00023180"/>
    </source>
</evidence>
<feature type="non-terminal residue" evidence="9">
    <location>
        <position position="311"/>
    </location>
</feature>
<gene>
    <name evidence="9" type="primary">Zpbp2</name>
    <name evidence="9" type="ORF">ANSSEM_R06585</name>
</gene>
<keyword evidence="4" id="KW-0964">Secreted</keyword>
<dbReference type="InterPro" id="IPR048805">
    <property type="entry name" value="ZPBP1/2_C"/>
</dbReference>
<evidence type="ECO:0000256" key="1">
    <source>
        <dbReference type="ARBA" id="ARBA00004218"/>
    </source>
</evidence>
<dbReference type="GO" id="GO:0001669">
    <property type="term" value="C:acrosomal vesicle"/>
    <property type="evidence" value="ECO:0007669"/>
    <property type="project" value="UniProtKB-SubCell"/>
</dbReference>
<keyword evidence="6" id="KW-0968">Cytoplasmic vesicle</keyword>
<evidence type="ECO:0000256" key="4">
    <source>
        <dbReference type="ARBA" id="ARBA00022525"/>
    </source>
</evidence>
<dbReference type="Pfam" id="PF07354">
    <property type="entry name" value="Sp38"/>
    <property type="match status" value="1"/>
</dbReference>
<dbReference type="InterPro" id="IPR010857">
    <property type="entry name" value="Sp38-bd"/>
</dbReference>
<dbReference type="GO" id="GO:0002199">
    <property type="term" value="C:zona pellucida receptor complex"/>
    <property type="evidence" value="ECO:0007669"/>
    <property type="project" value="TreeGrafter"/>
</dbReference>
<dbReference type="AlphaFoldDB" id="A0A7K9V2Y2"/>
<dbReference type="GO" id="GO:0001675">
    <property type="term" value="P:acrosome assembly"/>
    <property type="evidence" value="ECO:0007669"/>
    <property type="project" value="TreeGrafter"/>
</dbReference>
<keyword evidence="5" id="KW-0325">Glycoprotein</keyword>
<evidence type="ECO:0000259" key="8">
    <source>
        <dbReference type="Pfam" id="PF20626"/>
    </source>
</evidence>
<evidence type="ECO:0000313" key="9">
    <source>
        <dbReference type="EMBL" id="NXI66656.1"/>
    </source>
</evidence>
<sequence>EEEQHSVGLVQKNYIYGSIKHEVNVYVKIFTNSPFLVCMDLALSQEEVIDPKYLWIGPDGKNLEGQIYVNLTETGKLMLMGFKESMSGVYTCTLFHKFIETTTQEEVDVFETYKFMIYAYREADHAYQISVRFTTKECELAANARFFEELKKILNNIIADLTCHIIESSYRCHYIRKPNQGLLYELFVTFQVNPFAPGWEEVCHQVPYDCEDATNMRVQEARDRIEEFFSKQTYALKHEFRTVPTIHYMDNSFSVTHIDSCRPGFGKNDIIHQSCASCCVVCDPGTYSPDNDVTCQICTRSQIRKYGARFC</sequence>
<dbReference type="GO" id="GO:0007339">
    <property type="term" value="P:binding of sperm to zona pellucida"/>
    <property type="evidence" value="ECO:0007669"/>
    <property type="project" value="InterPro"/>
</dbReference>
<dbReference type="Proteomes" id="UP000567872">
    <property type="component" value="Unassembled WGS sequence"/>
</dbReference>
<dbReference type="GO" id="GO:0005576">
    <property type="term" value="C:extracellular region"/>
    <property type="evidence" value="ECO:0007669"/>
    <property type="project" value="UniProtKB-SubCell"/>
</dbReference>
<keyword evidence="10" id="KW-1185">Reference proteome</keyword>
<dbReference type="PANTHER" id="PTHR15443:SF4">
    <property type="entry name" value="ZONA PELLUCIDA-BINDING PROTEIN 2"/>
    <property type="match status" value="1"/>
</dbReference>
<evidence type="ECO:0000259" key="7">
    <source>
        <dbReference type="Pfam" id="PF07354"/>
    </source>
</evidence>
<evidence type="ECO:0000313" key="10">
    <source>
        <dbReference type="Proteomes" id="UP000567872"/>
    </source>
</evidence>
<proteinExistence type="inferred from homology"/>
<dbReference type="PANTHER" id="PTHR15443">
    <property type="entry name" value="ZONA PELLUCIDA BINDING PROTEIN SP38"/>
    <property type="match status" value="1"/>
</dbReference>
<name>A0A7K9V2Y2_ANSSE</name>
<evidence type="ECO:0000256" key="6">
    <source>
        <dbReference type="ARBA" id="ARBA00023329"/>
    </source>
</evidence>
<dbReference type="Pfam" id="PF20626">
    <property type="entry name" value="EGF_Sp38_C"/>
    <property type="match status" value="1"/>
</dbReference>
<accession>A0A7K9V2Y2</accession>
<organism evidence="9 10">
    <name type="scientific">Anseranas semipalmata</name>
    <name type="common">Magpie goose</name>
    <name type="synonym">Anas semipalmata</name>
    <dbReference type="NCBI Taxonomy" id="8851"/>
    <lineage>
        <taxon>Eukaryota</taxon>
        <taxon>Metazoa</taxon>
        <taxon>Chordata</taxon>
        <taxon>Craniata</taxon>
        <taxon>Vertebrata</taxon>
        <taxon>Euteleostomi</taxon>
        <taxon>Archelosauria</taxon>
        <taxon>Archosauria</taxon>
        <taxon>Dinosauria</taxon>
        <taxon>Saurischia</taxon>
        <taxon>Theropoda</taxon>
        <taxon>Coelurosauria</taxon>
        <taxon>Aves</taxon>
        <taxon>Neognathae</taxon>
        <taxon>Galloanserae</taxon>
        <taxon>Anseriformes</taxon>
        <taxon>Anseranatidae</taxon>
        <taxon>Anseranas</taxon>
    </lineage>
</organism>